<evidence type="ECO:0008006" key="3">
    <source>
        <dbReference type="Google" id="ProtNLM"/>
    </source>
</evidence>
<comment type="caution">
    <text evidence="1">The sequence shown here is derived from an EMBL/GenBank/DDBJ whole genome shotgun (WGS) entry which is preliminary data.</text>
</comment>
<dbReference type="Proteomes" id="UP001242811">
    <property type="component" value="Unassembled WGS sequence"/>
</dbReference>
<gene>
    <name evidence="1" type="ORF">QOZ95_002202</name>
</gene>
<organism evidence="1 2">
    <name type="scientific">Paenibacillus brasilensis</name>
    <dbReference type="NCBI Taxonomy" id="128574"/>
    <lineage>
        <taxon>Bacteria</taxon>
        <taxon>Bacillati</taxon>
        <taxon>Bacillota</taxon>
        <taxon>Bacilli</taxon>
        <taxon>Bacillales</taxon>
        <taxon>Paenibacillaceae</taxon>
        <taxon>Paenibacillus</taxon>
    </lineage>
</organism>
<evidence type="ECO:0000313" key="1">
    <source>
        <dbReference type="EMBL" id="MDQ0494039.1"/>
    </source>
</evidence>
<dbReference type="RefSeq" id="WP_152380824.1">
    <property type="nucleotide sequence ID" value="NZ_CP045298.1"/>
</dbReference>
<name>A0ABU0KXM5_9BACL</name>
<keyword evidence="2" id="KW-1185">Reference proteome</keyword>
<dbReference type="EMBL" id="JAUSWA010000010">
    <property type="protein sequence ID" value="MDQ0494039.1"/>
    <property type="molecule type" value="Genomic_DNA"/>
</dbReference>
<proteinExistence type="predicted"/>
<accession>A0ABU0KXM5</accession>
<sequence length="158" mass="18399">MGLDITAYRKLVKVENPKFDADGELEDYENQWQTDGSMRWSESCWPGRAEGVEFDTVYTYDESYGFRAGSYSGYNLWRKMLSDFAEANAFQELIEFSDCEGVIGPVVSAKLANDFTDYEERARKYADTFERGEWWIEKYQEWKEAFRLAADGGAVNFR</sequence>
<protein>
    <recommendedName>
        <fullName evidence="3">DUF4375 domain-containing protein</fullName>
    </recommendedName>
</protein>
<evidence type="ECO:0000313" key="2">
    <source>
        <dbReference type="Proteomes" id="UP001242811"/>
    </source>
</evidence>
<reference evidence="1 2" key="1">
    <citation type="submission" date="2023-07" db="EMBL/GenBank/DDBJ databases">
        <title>Genomic Encyclopedia of Type Strains, Phase IV (KMG-IV): sequencing the most valuable type-strain genomes for metagenomic binning, comparative biology and taxonomic classification.</title>
        <authorList>
            <person name="Goeker M."/>
        </authorList>
    </citation>
    <scope>NUCLEOTIDE SEQUENCE [LARGE SCALE GENOMIC DNA]</scope>
    <source>
        <strain evidence="1 2">DSM 14914</strain>
    </source>
</reference>